<gene>
    <name evidence="3" type="ORF">MKW98_020004</name>
</gene>
<dbReference type="InterPro" id="IPR000717">
    <property type="entry name" value="PCI_dom"/>
</dbReference>
<dbReference type="FunFam" id="1.25.40.990:FF:000005">
    <property type="entry name" value="Putative SAC3/GANP family protein"/>
    <property type="match status" value="1"/>
</dbReference>
<feature type="compositionally biased region" description="Polar residues" evidence="1">
    <location>
        <begin position="310"/>
        <end position="322"/>
    </location>
</feature>
<feature type="region of interest" description="Disordered" evidence="1">
    <location>
        <begin position="510"/>
        <end position="531"/>
    </location>
</feature>
<evidence type="ECO:0000313" key="3">
    <source>
        <dbReference type="EMBL" id="KAI3852005.1"/>
    </source>
</evidence>
<feature type="domain" description="PCI" evidence="2">
    <location>
        <begin position="983"/>
        <end position="1170"/>
    </location>
</feature>
<dbReference type="PANTHER" id="PTHR12436:SF4">
    <property type="entry name" value="LEUKOCYTE RECEPTOR CLUSTER MEMBER 8"/>
    <property type="match status" value="1"/>
</dbReference>
<protein>
    <recommendedName>
        <fullName evidence="2">PCI domain-containing protein</fullName>
    </recommendedName>
</protein>
<feature type="compositionally biased region" description="Polar residues" evidence="1">
    <location>
        <begin position="475"/>
        <end position="484"/>
    </location>
</feature>
<feature type="compositionally biased region" description="Polar residues" evidence="1">
    <location>
        <begin position="126"/>
        <end position="141"/>
    </location>
</feature>
<proteinExistence type="predicted"/>
<dbReference type="AlphaFoldDB" id="A0AAD4S1D4"/>
<name>A0AAD4S1D4_9MAGN</name>
<evidence type="ECO:0000259" key="2">
    <source>
        <dbReference type="PROSITE" id="PS50250"/>
    </source>
</evidence>
<feature type="region of interest" description="Disordered" evidence="1">
    <location>
        <begin position="701"/>
        <end position="725"/>
    </location>
</feature>
<reference evidence="3" key="1">
    <citation type="submission" date="2022-04" db="EMBL/GenBank/DDBJ databases">
        <title>A functionally conserved STORR gene fusion in Papaver species that diverged 16.8 million years ago.</title>
        <authorList>
            <person name="Catania T."/>
        </authorList>
    </citation>
    <scope>NUCLEOTIDE SEQUENCE</scope>
    <source>
        <strain evidence="3">S-188037</strain>
    </source>
</reference>
<feature type="region of interest" description="Disordered" evidence="1">
    <location>
        <begin position="738"/>
        <end position="816"/>
    </location>
</feature>
<dbReference type="EMBL" id="JAJJMB010015809">
    <property type="protein sequence ID" value="KAI3852005.1"/>
    <property type="molecule type" value="Genomic_DNA"/>
</dbReference>
<keyword evidence="4" id="KW-1185">Reference proteome</keyword>
<accession>A0AAD4S1D4</accession>
<feature type="compositionally biased region" description="Low complexity" evidence="1">
    <location>
        <begin position="435"/>
        <end position="468"/>
    </location>
</feature>
<comment type="caution">
    <text evidence="3">The sequence shown here is derived from an EMBL/GenBank/DDBJ whole genome shotgun (WGS) entry which is preliminary data.</text>
</comment>
<feature type="region of interest" description="Disordered" evidence="1">
    <location>
        <begin position="103"/>
        <end position="143"/>
    </location>
</feature>
<evidence type="ECO:0000313" key="4">
    <source>
        <dbReference type="Proteomes" id="UP001202328"/>
    </source>
</evidence>
<feature type="compositionally biased region" description="Polar residues" evidence="1">
    <location>
        <begin position="740"/>
        <end position="749"/>
    </location>
</feature>
<feature type="compositionally biased region" description="Basic residues" evidence="1">
    <location>
        <begin position="787"/>
        <end position="796"/>
    </location>
</feature>
<dbReference type="InterPro" id="IPR045107">
    <property type="entry name" value="SAC3/GANP/THP3"/>
</dbReference>
<organism evidence="3 4">
    <name type="scientific">Papaver atlanticum</name>
    <dbReference type="NCBI Taxonomy" id="357466"/>
    <lineage>
        <taxon>Eukaryota</taxon>
        <taxon>Viridiplantae</taxon>
        <taxon>Streptophyta</taxon>
        <taxon>Embryophyta</taxon>
        <taxon>Tracheophyta</taxon>
        <taxon>Spermatophyta</taxon>
        <taxon>Magnoliopsida</taxon>
        <taxon>Ranunculales</taxon>
        <taxon>Papaveraceae</taxon>
        <taxon>Papaveroideae</taxon>
        <taxon>Papaver</taxon>
    </lineage>
</organism>
<feature type="compositionally biased region" description="Polar residues" evidence="1">
    <location>
        <begin position="363"/>
        <end position="429"/>
    </location>
</feature>
<dbReference type="Proteomes" id="UP001202328">
    <property type="component" value="Unassembled WGS sequence"/>
</dbReference>
<dbReference type="Gene3D" id="1.25.40.990">
    <property type="match status" value="1"/>
</dbReference>
<dbReference type="PROSITE" id="PS50250">
    <property type="entry name" value="PCI"/>
    <property type="match status" value="1"/>
</dbReference>
<dbReference type="Pfam" id="PF03399">
    <property type="entry name" value="SAC3_GANP"/>
    <property type="match status" value="1"/>
</dbReference>
<dbReference type="PANTHER" id="PTHR12436">
    <property type="entry name" value="80 KDA MCM3-ASSOCIATED PROTEIN"/>
    <property type="match status" value="1"/>
</dbReference>
<dbReference type="GO" id="GO:0005634">
    <property type="term" value="C:nucleus"/>
    <property type="evidence" value="ECO:0007669"/>
    <property type="project" value="TreeGrafter"/>
</dbReference>
<evidence type="ECO:0000256" key="1">
    <source>
        <dbReference type="SAM" id="MobiDB-lite"/>
    </source>
</evidence>
<feature type="region of interest" description="Disordered" evidence="1">
    <location>
        <begin position="300"/>
        <end position="484"/>
    </location>
</feature>
<dbReference type="InterPro" id="IPR005062">
    <property type="entry name" value="SAC3/GANP/THP3_conserved"/>
</dbReference>
<feature type="compositionally biased region" description="Basic residues" evidence="1">
    <location>
        <begin position="711"/>
        <end position="721"/>
    </location>
</feature>
<feature type="non-terminal residue" evidence="3">
    <location>
        <position position="1189"/>
    </location>
</feature>
<feature type="compositionally biased region" description="Basic and acidic residues" evidence="1">
    <location>
        <begin position="751"/>
        <end position="768"/>
    </location>
</feature>
<sequence length="1189" mass="130258">SEVCVCSVVFCCCCFRLDQLIKEDFFQVQSKDAIEMMHQGGGNIDAYGHQFDNNLQEKNQVADVNQGQSSVYPSFLLPPPPPLTGSQPAPWAMHRTENSSVDNAVHTNTGYHPEQKTDPPPRNVQDGMNTSSHAAASSTVGVANGTPDYSGYASYSTSNDPYGYGTTGYQNYYYGYQQQANQPYTPQVGGPQNSGAPYQPLTSFQNSGSYAGSASYSSTYYNTGDYQTSGGLASSDYGSQTTQANLWNDASYAKYPSHQYSGYTPADSSSAQSSSTVAPTADYYEQHYKQQWADYYSQTSSDVTCAPGTENKSTTGASTHDSQIPGVPGGYPISHTQPPPPPGTTSWQPQVNSSGTWDPDPSLSGSASWRPESISSATTSWKQEPTSYGTTSWKPEPTQSNTASWRPEPTSSSTTSWRPEPTPSNSTSWKPDPPSISWKPEPPSSSWTPEPTPSSTTSWRPEPTSTSTMSWRPEPTSSGLPTVQQVSQVTGDAYDGYWRQGSAAFQNHHVSHTPSHFQKPLDPNPVPYENSHNIQQTACSQGPTSHFPATHHGAQTYASVLQSGSSMDTRRANKLQIATNPRIAQNVAVGLPKTDKDGSTNDATAKPAYISVLMSKPGAAASSRGPADSVLKPGAFPVSLRAYVERALSRCKDDSQKAACQNIMKEMITRTSSDGTLFTKDWDTEPLFPLPEMSAMSKELQSSTAVSSLPKYKRSPSRRTKSRWEPIAEEKLVEKMPSVTPVSVKSATWNHAKEKDKTVSNGKWESKDSSWTNAKFVPARQQTPGKSNKRSGKKPRLGGGGFNAAQNNDASDSDKEQGLTAYYSGAAALANHPDEKKKREDRCKRFDRGPRAEMKHFRPKTASATANLYTRKASALVLSKSFEDSESRAVEDIDWDSLTVKGTCQEIEKRYLRLTSAPDPTTVRPENVLEKALLMVQNSQKNYLYKCDQLKSIRQDLTVQRIINELTVKVYETHARLALEAGDLPEFNQCQSQLQTLYSEGIKGCQMEFSAYSLLCVILHSNNNRDLVASMARLPKEAKKHEAVKHALAVRTAVTSGNYVLFFRLYKAAPNLSTCLMDLYVEKMRFEAVKCMSKSYRPTVPVTFVAQVLGFTSSSQSTEGRMDEKDTDGLEECEEWLKAHGACLNADNGGELQFDTKTSSSSLFMPEPEDAVAHGDTSLAVNDFMTRTS</sequence>